<dbReference type="PANTHER" id="PTHR43685:SF5">
    <property type="entry name" value="GLYCOSYLTRANSFERASE EPSE-RELATED"/>
    <property type="match status" value="1"/>
</dbReference>
<dbReference type="Pfam" id="PF00535">
    <property type="entry name" value="Glycos_transf_2"/>
    <property type="match status" value="1"/>
</dbReference>
<evidence type="ECO:0000259" key="4">
    <source>
        <dbReference type="Pfam" id="PF00535"/>
    </source>
</evidence>
<protein>
    <submittedName>
        <fullName evidence="5">Glycosyltransferase involved in cell wall biosynthesis</fullName>
    </submittedName>
</protein>
<dbReference type="SUPFAM" id="SSF53448">
    <property type="entry name" value="Nucleotide-diphospho-sugar transferases"/>
    <property type="match status" value="1"/>
</dbReference>
<accession>A0ABS4HUM2</accession>
<evidence type="ECO:0000256" key="1">
    <source>
        <dbReference type="ARBA" id="ARBA00006739"/>
    </source>
</evidence>
<reference evidence="5 6" key="1">
    <citation type="submission" date="2021-03" db="EMBL/GenBank/DDBJ databases">
        <title>Genomic Encyclopedia of Type Strains, Phase IV (KMG-IV): sequencing the most valuable type-strain genomes for metagenomic binning, comparative biology and taxonomic classification.</title>
        <authorList>
            <person name="Goeker M."/>
        </authorList>
    </citation>
    <scope>NUCLEOTIDE SEQUENCE [LARGE SCALE GENOMIC DNA]</scope>
    <source>
        <strain evidence="5 6">DSM 24950</strain>
    </source>
</reference>
<dbReference type="Gene3D" id="3.90.550.10">
    <property type="entry name" value="Spore Coat Polysaccharide Biosynthesis Protein SpsA, Chain A"/>
    <property type="match status" value="1"/>
</dbReference>
<dbReference type="RefSeq" id="WP_167061688.1">
    <property type="nucleotide sequence ID" value="NZ_JAAOZR010000024.1"/>
</dbReference>
<dbReference type="InterPro" id="IPR029044">
    <property type="entry name" value="Nucleotide-diphossugar_trans"/>
</dbReference>
<keyword evidence="6" id="KW-1185">Reference proteome</keyword>
<evidence type="ECO:0000256" key="2">
    <source>
        <dbReference type="ARBA" id="ARBA00022676"/>
    </source>
</evidence>
<dbReference type="Proteomes" id="UP001519344">
    <property type="component" value="Unassembled WGS sequence"/>
</dbReference>
<dbReference type="InterPro" id="IPR050834">
    <property type="entry name" value="Glycosyltransf_2"/>
</dbReference>
<comment type="caution">
    <text evidence="5">The sequence shown here is derived from an EMBL/GenBank/DDBJ whole genome shotgun (WGS) entry which is preliminary data.</text>
</comment>
<name>A0ABS4HUM2_9BACL</name>
<keyword evidence="2" id="KW-0328">Glycosyltransferase</keyword>
<evidence type="ECO:0000313" key="5">
    <source>
        <dbReference type="EMBL" id="MBP1962313.1"/>
    </source>
</evidence>
<evidence type="ECO:0000256" key="3">
    <source>
        <dbReference type="ARBA" id="ARBA00022679"/>
    </source>
</evidence>
<feature type="domain" description="Glycosyltransferase 2-like" evidence="4">
    <location>
        <begin position="5"/>
        <end position="156"/>
    </location>
</feature>
<keyword evidence="3" id="KW-0808">Transferase</keyword>
<proteinExistence type="inferred from homology"/>
<evidence type="ECO:0000313" key="6">
    <source>
        <dbReference type="Proteomes" id="UP001519344"/>
    </source>
</evidence>
<comment type="similarity">
    <text evidence="1">Belongs to the glycosyltransferase 2 family.</text>
</comment>
<sequence>MEKYSVLMSLYKKEKPEFMKQSIESMLNQTVMPDEIVIVKDGPLTDELDGVLKEYKDRYSELFNIVVSERNIGLGLALNLGLKHCKNELVARMDTDDISLPNRCEKQLNAFKKDKQLVIVGTMIDEFFNEPKKIISSRIVPTTHDDIYEFAKRRSPFNHPTVMYKKSKVLECGGYSDLRRNQDVDLFGRMLFKGFKAANINESLLLFRSNNDLSKRRRSWENTKSYIETIRNLWKLGYSGFGDYVTVAVGQTAMFLCPIYVQNWLYKKLLRKS</sequence>
<dbReference type="InterPro" id="IPR001173">
    <property type="entry name" value="Glyco_trans_2-like"/>
</dbReference>
<dbReference type="PANTHER" id="PTHR43685">
    <property type="entry name" value="GLYCOSYLTRANSFERASE"/>
    <property type="match status" value="1"/>
</dbReference>
<gene>
    <name evidence="5" type="ORF">J2Z65_001512</name>
</gene>
<organism evidence="5 6">
    <name type="scientific">Paenibacillus aceris</name>
    <dbReference type="NCBI Taxonomy" id="869555"/>
    <lineage>
        <taxon>Bacteria</taxon>
        <taxon>Bacillati</taxon>
        <taxon>Bacillota</taxon>
        <taxon>Bacilli</taxon>
        <taxon>Bacillales</taxon>
        <taxon>Paenibacillaceae</taxon>
        <taxon>Paenibacillus</taxon>
    </lineage>
</organism>
<dbReference type="EMBL" id="JAGGKV010000003">
    <property type="protein sequence ID" value="MBP1962313.1"/>
    <property type="molecule type" value="Genomic_DNA"/>
</dbReference>